<dbReference type="PANTHER" id="PTHR12327">
    <property type="entry name" value="ALPHA-TUBULIN N-ACETYLTRANSFERASE 1"/>
    <property type="match status" value="1"/>
</dbReference>
<organism evidence="6">
    <name type="scientific">Haemonchus placei</name>
    <name type="common">Barber's pole worm</name>
    <dbReference type="NCBI Taxonomy" id="6290"/>
    <lineage>
        <taxon>Eukaryota</taxon>
        <taxon>Metazoa</taxon>
        <taxon>Ecdysozoa</taxon>
        <taxon>Nematoda</taxon>
        <taxon>Chromadorea</taxon>
        <taxon>Rhabditida</taxon>
        <taxon>Rhabditina</taxon>
        <taxon>Rhabditomorpha</taxon>
        <taxon>Strongyloidea</taxon>
        <taxon>Trichostrongylidae</taxon>
        <taxon>Haemonchus</taxon>
    </lineage>
</organism>
<reference evidence="6" key="1">
    <citation type="submission" date="2017-02" db="UniProtKB">
        <authorList>
            <consortium name="WormBaseParasite"/>
        </authorList>
    </citation>
    <scope>IDENTIFICATION</scope>
</reference>
<dbReference type="STRING" id="6290.A0A0N4W9N9"/>
<dbReference type="WBParaSite" id="HPLM_0000702801-mRNA-1">
    <property type="protein sequence ID" value="HPLM_0000702801-mRNA-1"/>
    <property type="gene ID" value="HPLM_0000702801"/>
</dbReference>
<keyword evidence="1" id="KW-0808">Transferase</keyword>
<keyword evidence="2" id="KW-0012">Acyltransferase</keyword>
<evidence type="ECO:0000256" key="1">
    <source>
        <dbReference type="ARBA" id="ARBA00022679"/>
    </source>
</evidence>
<dbReference type="Proteomes" id="UP000268014">
    <property type="component" value="Unassembled WGS sequence"/>
</dbReference>
<reference evidence="4 5" key="2">
    <citation type="submission" date="2018-11" db="EMBL/GenBank/DDBJ databases">
        <authorList>
            <consortium name="Pathogen Informatics"/>
        </authorList>
    </citation>
    <scope>NUCLEOTIDE SEQUENCE [LARGE SCALE GENOMIC DNA]</scope>
    <source>
        <strain evidence="4 5">MHpl1</strain>
    </source>
</reference>
<dbReference type="InterPro" id="IPR038746">
    <property type="entry name" value="Atat"/>
</dbReference>
<dbReference type="Pfam" id="PF05301">
    <property type="entry name" value="Acetyltransf_16"/>
    <property type="match status" value="1"/>
</dbReference>
<accession>A0A0N4W9N9</accession>
<dbReference type="AlphaFoldDB" id="A0A0N4W9N9"/>
<proteinExistence type="predicted"/>
<sequence length="210" mass="24430">MEIAYDFSEIFSPEPIQRLDRAQLVRFNPRKFWAVQKAIDTLGHLSTEAQGLKRILTTYEKVLSQPEEQFIYLMWHRHPIKPIVIGMLKVGNKHLYLLDGTQQRYEEEPLCILDFYIHDSVQRRGNGHQLFDYMLRVRSVQQNLARRTCGRGSTHRCVLLVGAINVHVQNRANGKCAMVEGAPPRHSLRSVLLVLVVNHSFVLLLYENHY</sequence>
<evidence type="ECO:0000313" key="4">
    <source>
        <dbReference type="EMBL" id="VDO30709.1"/>
    </source>
</evidence>
<dbReference type="GO" id="GO:0019799">
    <property type="term" value="F:tubulin N-acetyltransferase activity"/>
    <property type="evidence" value="ECO:0007669"/>
    <property type="project" value="InterPro"/>
</dbReference>
<protein>
    <submittedName>
        <fullName evidence="6">N-acetyltransferase domain-containing protein</fullName>
    </submittedName>
</protein>
<dbReference type="PANTHER" id="PTHR12327:SF1">
    <property type="entry name" value="ALPHA-TUBULIN N-ACETYLTRANSFERASE 2"/>
    <property type="match status" value="1"/>
</dbReference>
<dbReference type="OrthoDB" id="447510at2759"/>
<dbReference type="InterPro" id="IPR007965">
    <property type="entry name" value="GNAT_ATAT"/>
</dbReference>
<evidence type="ECO:0000259" key="3">
    <source>
        <dbReference type="PROSITE" id="PS51730"/>
    </source>
</evidence>
<name>A0A0N4W9N9_HAEPC</name>
<dbReference type="GO" id="GO:0005874">
    <property type="term" value="C:microtubule"/>
    <property type="evidence" value="ECO:0007669"/>
    <property type="project" value="InterPro"/>
</dbReference>
<dbReference type="PROSITE" id="PS51730">
    <property type="entry name" value="GNAT_ATAT"/>
    <property type="match status" value="1"/>
</dbReference>
<dbReference type="EMBL" id="UZAF01016588">
    <property type="protein sequence ID" value="VDO30709.1"/>
    <property type="molecule type" value="Genomic_DNA"/>
</dbReference>
<keyword evidence="5" id="KW-1185">Reference proteome</keyword>
<feature type="domain" description="N-acetyltransferase" evidence="3">
    <location>
        <begin position="1"/>
        <end position="183"/>
    </location>
</feature>
<evidence type="ECO:0000313" key="5">
    <source>
        <dbReference type="Proteomes" id="UP000268014"/>
    </source>
</evidence>
<evidence type="ECO:0000256" key="2">
    <source>
        <dbReference type="ARBA" id="ARBA00023315"/>
    </source>
</evidence>
<evidence type="ECO:0000313" key="6">
    <source>
        <dbReference type="WBParaSite" id="HPLM_0000702801-mRNA-1"/>
    </source>
</evidence>
<dbReference type="Gene3D" id="3.40.630.30">
    <property type="match status" value="1"/>
</dbReference>
<gene>
    <name evidence="4" type="ORF">HPLM_LOCUS7020</name>
</gene>